<dbReference type="Proteomes" id="UP000305517">
    <property type="component" value="Unassembled WGS sequence"/>
</dbReference>
<dbReference type="GO" id="GO:0006508">
    <property type="term" value="P:proteolysis"/>
    <property type="evidence" value="ECO:0007669"/>
    <property type="project" value="UniProtKB-KW"/>
</dbReference>
<sequence length="420" mass="44846">MRRVHAAKIVTVAASGNKLGQTNLPAHTYDPWILTVAGTGEDGEWKQDPTGNLFSDEWSTPNDNVDVAAPGTTTLVRTTTRTGGYGGFSGTSAAAPHAAGLAALMLSYWNDPNAPHNDLTPEDVENIMQNSATDKVGQYSSPGEDDYTGRGLINASKTLANLDKNSNIISRRNILTGPADAVLVSTRTGVCISGGIRFQPTALYDVEVYEITGTGPSDYSPDVVTKGRWVRTSSTNLRGPLGPPVTITKSNGSTVTSQASIKDENGAVFIGLAGKASVRFKGYVYHIIGKQDIESGATQAIDTWFPFDPRVTGEQGRIAYTNHLGYTSLIGQRSVNGTPQLSAYPNPAREELIIQLPQAETGAATVELLSLAGQRLRHEAKALRGEQLLRVPVASLRPGLYFYRVQTPTGVLQGKFTKAD</sequence>
<proteinExistence type="inferred from homology"/>
<protein>
    <submittedName>
        <fullName evidence="8">T9SS type A sorting domain-containing protein</fullName>
    </submittedName>
</protein>
<gene>
    <name evidence="8" type="ORF">FDY95_21145</name>
</gene>
<dbReference type="SUPFAM" id="SSF52743">
    <property type="entry name" value="Subtilisin-like"/>
    <property type="match status" value="1"/>
</dbReference>
<keyword evidence="9" id="KW-1185">Reference proteome</keyword>
<reference evidence="8 9" key="1">
    <citation type="submission" date="2019-05" db="EMBL/GenBank/DDBJ databases">
        <title>Hymenobacter edaphi sp. nov., isolated from abandoned arsenic-contaminated farmland soil.</title>
        <authorList>
            <person name="Nie L."/>
        </authorList>
    </citation>
    <scope>NUCLEOTIDE SEQUENCE [LARGE SCALE GENOMIC DNA]</scope>
    <source>
        <strain evidence="8 9">1-3-3-8</strain>
    </source>
</reference>
<dbReference type="InterPro" id="IPR026444">
    <property type="entry name" value="Secre_tail"/>
</dbReference>
<dbReference type="PROSITE" id="PS00138">
    <property type="entry name" value="SUBTILASE_SER"/>
    <property type="match status" value="1"/>
</dbReference>
<evidence type="ECO:0000256" key="4">
    <source>
        <dbReference type="ARBA" id="ARBA00022825"/>
    </source>
</evidence>
<dbReference type="InterPro" id="IPR050131">
    <property type="entry name" value="Peptidase_S8_subtilisin-like"/>
</dbReference>
<dbReference type="PROSITE" id="PS51892">
    <property type="entry name" value="SUBTILASE"/>
    <property type="match status" value="1"/>
</dbReference>
<dbReference type="Pfam" id="PF18962">
    <property type="entry name" value="Por_Secre_tail"/>
    <property type="match status" value="1"/>
</dbReference>
<evidence type="ECO:0000313" key="9">
    <source>
        <dbReference type="Proteomes" id="UP000305517"/>
    </source>
</evidence>
<keyword evidence="4" id="KW-0720">Serine protease</keyword>
<dbReference type="Pfam" id="PF00082">
    <property type="entry name" value="Peptidase_S8"/>
    <property type="match status" value="1"/>
</dbReference>
<name>A0A5R8WJW1_9BACT</name>
<evidence type="ECO:0000259" key="7">
    <source>
        <dbReference type="Pfam" id="PF18962"/>
    </source>
</evidence>
<evidence type="ECO:0000256" key="1">
    <source>
        <dbReference type="ARBA" id="ARBA00011073"/>
    </source>
</evidence>
<dbReference type="Gene3D" id="3.40.50.200">
    <property type="entry name" value="Peptidase S8/S53 domain"/>
    <property type="match status" value="1"/>
</dbReference>
<dbReference type="EMBL" id="VAJM01000014">
    <property type="protein sequence ID" value="TLM89078.1"/>
    <property type="molecule type" value="Genomic_DNA"/>
</dbReference>
<dbReference type="NCBIfam" id="TIGR04183">
    <property type="entry name" value="Por_Secre_tail"/>
    <property type="match status" value="1"/>
</dbReference>
<evidence type="ECO:0000256" key="2">
    <source>
        <dbReference type="ARBA" id="ARBA00022670"/>
    </source>
</evidence>
<dbReference type="InterPro" id="IPR036852">
    <property type="entry name" value="Peptidase_S8/S53_dom_sf"/>
</dbReference>
<feature type="domain" description="Peptidase S8/S53" evidence="6">
    <location>
        <begin position="6"/>
        <end position="140"/>
    </location>
</feature>
<evidence type="ECO:0000256" key="3">
    <source>
        <dbReference type="ARBA" id="ARBA00022801"/>
    </source>
</evidence>
<comment type="similarity">
    <text evidence="1 5">Belongs to the peptidase S8 family.</text>
</comment>
<keyword evidence="2" id="KW-0645">Protease</keyword>
<dbReference type="InterPro" id="IPR023828">
    <property type="entry name" value="Peptidase_S8_Ser-AS"/>
</dbReference>
<keyword evidence="3" id="KW-0378">Hydrolase</keyword>
<dbReference type="CDD" id="cd00306">
    <property type="entry name" value="Peptidases_S8_S53"/>
    <property type="match status" value="1"/>
</dbReference>
<dbReference type="PANTHER" id="PTHR43806">
    <property type="entry name" value="PEPTIDASE S8"/>
    <property type="match status" value="1"/>
</dbReference>
<feature type="domain" description="Secretion system C-terminal sorting" evidence="7">
    <location>
        <begin position="344"/>
        <end position="410"/>
    </location>
</feature>
<evidence type="ECO:0000313" key="8">
    <source>
        <dbReference type="EMBL" id="TLM89078.1"/>
    </source>
</evidence>
<dbReference type="AlphaFoldDB" id="A0A5R8WJW1"/>
<evidence type="ECO:0000256" key="5">
    <source>
        <dbReference type="PROSITE-ProRule" id="PRU01240"/>
    </source>
</evidence>
<dbReference type="OrthoDB" id="976933at2"/>
<comment type="caution">
    <text evidence="5">Lacks conserved residue(s) required for the propagation of feature annotation.</text>
</comment>
<comment type="caution">
    <text evidence="8">The sequence shown here is derived from an EMBL/GenBank/DDBJ whole genome shotgun (WGS) entry which is preliminary data.</text>
</comment>
<dbReference type="GO" id="GO:0004252">
    <property type="term" value="F:serine-type endopeptidase activity"/>
    <property type="evidence" value="ECO:0007669"/>
    <property type="project" value="InterPro"/>
</dbReference>
<organism evidence="8 9">
    <name type="scientific">Hymenobacter jeollabukensis</name>
    <dbReference type="NCBI Taxonomy" id="2025313"/>
    <lineage>
        <taxon>Bacteria</taxon>
        <taxon>Pseudomonadati</taxon>
        <taxon>Bacteroidota</taxon>
        <taxon>Cytophagia</taxon>
        <taxon>Cytophagales</taxon>
        <taxon>Hymenobacteraceae</taxon>
        <taxon>Hymenobacter</taxon>
    </lineage>
</organism>
<dbReference type="PANTHER" id="PTHR43806:SF11">
    <property type="entry name" value="CEREVISIN-RELATED"/>
    <property type="match status" value="1"/>
</dbReference>
<evidence type="ECO:0000259" key="6">
    <source>
        <dbReference type="Pfam" id="PF00082"/>
    </source>
</evidence>
<accession>A0A5R8WJW1</accession>
<dbReference type="InterPro" id="IPR000209">
    <property type="entry name" value="Peptidase_S8/S53_dom"/>
</dbReference>